<evidence type="ECO:0000256" key="9">
    <source>
        <dbReference type="ARBA" id="ARBA00023204"/>
    </source>
</evidence>
<dbReference type="InterPro" id="IPR014016">
    <property type="entry name" value="UvrD-like_ATP-bd"/>
</dbReference>
<keyword evidence="2 14" id="KW-0547">Nucleotide-binding</keyword>
<dbReference type="PANTHER" id="PTHR11070">
    <property type="entry name" value="UVRD / RECB / PCRA DNA HELICASE FAMILY MEMBER"/>
    <property type="match status" value="1"/>
</dbReference>
<dbReference type="Proteomes" id="UP000885826">
    <property type="component" value="Unassembled WGS sequence"/>
</dbReference>
<dbReference type="InterPro" id="IPR011335">
    <property type="entry name" value="Restrct_endonuc-II-like"/>
</dbReference>
<evidence type="ECO:0000256" key="3">
    <source>
        <dbReference type="ARBA" id="ARBA00022763"/>
    </source>
</evidence>
<feature type="non-terminal residue" evidence="17">
    <location>
        <position position="1"/>
    </location>
</feature>
<dbReference type="GO" id="GO:0000725">
    <property type="term" value="P:recombinational repair"/>
    <property type="evidence" value="ECO:0007669"/>
    <property type="project" value="TreeGrafter"/>
</dbReference>
<dbReference type="PROSITE" id="PS51198">
    <property type="entry name" value="UVRD_HELICASE_ATP_BIND"/>
    <property type="match status" value="1"/>
</dbReference>
<dbReference type="PANTHER" id="PTHR11070:SF67">
    <property type="entry name" value="DNA 3'-5' HELICASE"/>
    <property type="match status" value="1"/>
</dbReference>
<gene>
    <name evidence="17" type="ORF">ENI34_05135</name>
</gene>
<evidence type="ECO:0000256" key="12">
    <source>
        <dbReference type="ARBA" id="ARBA00034808"/>
    </source>
</evidence>
<dbReference type="EC" id="5.6.2.4" evidence="12"/>
<evidence type="ECO:0000256" key="14">
    <source>
        <dbReference type="PROSITE-ProRule" id="PRU00560"/>
    </source>
</evidence>
<dbReference type="InterPro" id="IPR014017">
    <property type="entry name" value="DNA_helicase_UvrD-like_C"/>
</dbReference>
<evidence type="ECO:0000256" key="10">
    <source>
        <dbReference type="ARBA" id="ARBA00023235"/>
    </source>
</evidence>
<dbReference type="GO" id="GO:0043138">
    <property type="term" value="F:3'-5' DNA helicase activity"/>
    <property type="evidence" value="ECO:0007669"/>
    <property type="project" value="UniProtKB-EC"/>
</dbReference>
<accession>A0A9C9EMH7</accession>
<keyword evidence="7 14" id="KW-0067">ATP-binding</keyword>
<evidence type="ECO:0000259" key="15">
    <source>
        <dbReference type="PROSITE" id="PS51198"/>
    </source>
</evidence>
<dbReference type="GO" id="GO:0005829">
    <property type="term" value="C:cytosol"/>
    <property type="evidence" value="ECO:0007669"/>
    <property type="project" value="TreeGrafter"/>
</dbReference>
<dbReference type="Gene3D" id="1.10.486.10">
    <property type="entry name" value="PCRA, domain 4"/>
    <property type="match status" value="1"/>
</dbReference>
<evidence type="ECO:0000256" key="5">
    <source>
        <dbReference type="ARBA" id="ARBA00022806"/>
    </source>
</evidence>
<name>A0A9C9EMH7_UNCW3</name>
<sequence length="936" mass="109435">FQKYFPNLKERARHKKRYLLNNLSELNISTFHSLFASFLSTIPFAAGILPGYEIIDETEEGMIFDKIVTEFFAQAWKDDNLAEVIADLLEQQETRLRDSITSFFRDIIPWLDFLEELVNSEQSIKAEYETRRQNFIDSLYRLKNFLEEHQASACSRTTGSVNKYFAGFMTKLERLLKNGDMEMLQDRRIFPGVLDKKYFKSFCDNLGEAAAEFKKIKEQLEADRYKYLEALSDHEILVRLKPILKLHQLFQREKQRRNLITFDDIERYTIRALKNNPELDYLYFKLSKEIRHLMIDEFQDTTYCELEILEPIIAEITSVSPEEKSFFFVGDPYQAVFRWRGGTPVLFDLLIDEYKGKIEEERLTVNHRSKEAIIKLVNRILDKDDQVKPDNRGGWIRLESVGDFTDMDSGKEAVKARTAAIIKDLCENYGYDFSDIAVLVRTNEFGAAVADKLAEENIPYITASRSTILDDTDVQFMLNILRFLDNPEDDLALSKVLLSSVFAIKEETIVNLKATKQTIFLNLSRFHPDWEVSRKLKTLLSFVQFSNIYELIYAVYKELKLTLSYGLATLLDIALDYTRKGVNSLSAFLKWIEGAGRAMEVKHSRQEGVRILTVHKAKGLEFEVVIMPDIEWRLHSQENKKLLFSYEAEGSRPKKIYWRKIGKCIDGLVEAEEVRVKRDELNLLYVALTRAKEGIFILGFNHLKKSDGFWGGIIRDKLGGATFADGEISRKEKRSFPQPEEERFGMITEEKPFVREERSLYSPTERGVEIIESFRRKRIAYGLMVHYALSRITWLDDLNLDEVVGDIVETLKNTYARLPEEEKEVEDKVEPLLLETFQDPELRFLFFQDGRKVDCKNELPIYFEEKNRDVAAQIDRLIIMDTSVFIIDYKTGEEKDEYRHQMEIYKRGIKKIFPKKDIKAFLIFVEKERGKKIVEV</sequence>
<dbReference type="Pfam" id="PF00580">
    <property type="entry name" value="UvrD-helicase"/>
    <property type="match status" value="1"/>
</dbReference>
<dbReference type="SUPFAM" id="SSF52980">
    <property type="entry name" value="Restriction endonuclease-like"/>
    <property type="match status" value="1"/>
</dbReference>
<evidence type="ECO:0000256" key="4">
    <source>
        <dbReference type="ARBA" id="ARBA00022801"/>
    </source>
</evidence>
<evidence type="ECO:0000256" key="6">
    <source>
        <dbReference type="ARBA" id="ARBA00022839"/>
    </source>
</evidence>
<comment type="catalytic activity">
    <reaction evidence="13">
        <text>ATP + H2O = ADP + phosphate + H(+)</text>
        <dbReference type="Rhea" id="RHEA:13065"/>
        <dbReference type="ChEBI" id="CHEBI:15377"/>
        <dbReference type="ChEBI" id="CHEBI:15378"/>
        <dbReference type="ChEBI" id="CHEBI:30616"/>
        <dbReference type="ChEBI" id="CHEBI:43474"/>
        <dbReference type="ChEBI" id="CHEBI:456216"/>
        <dbReference type="EC" id="5.6.2.4"/>
    </reaction>
</comment>
<evidence type="ECO:0000256" key="13">
    <source>
        <dbReference type="ARBA" id="ARBA00048988"/>
    </source>
</evidence>
<feature type="domain" description="UvrD-like helicase C-terminal" evidence="16">
    <location>
        <begin position="371"/>
        <end position="619"/>
    </location>
</feature>
<keyword evidence="10" id="KW-0413">Isomerase</keyword>
<keyword evidence="1" id="KW-0540">Nuclease</keyword>
<dbReference type="InterPro" id="IPR000212">
    <property type="entry name" value="DNA_helicase_UvrD/REP"/>
</dbReference>
<dbReference type="GO" id="GO:0003677">
    <property type="term" value="F:DNA binding"/>
    <property type="evidence" value="ECO:0007669"/>
    <property type="project" value="UniProtKB-KW"/>
</dbReference>
<comment type="caution">
    <text evidence="17">The sequence shown here is derived from an EMBL/GenBank/DDBJ whole genome shotgun (WGS) entry which is preliminary data.</text>
</comment>
<dbReference type="EMBL" id="DRIG01000057">
    <property type="protein sequence ID" value="HEC78512.1"/>
    <property type="molecule type" value="Genomic_DNA"/>
</dbReference>
<keyword evidence="5 14" id="KW-0347">Helicase</keyword>
<evidence type="ECO:0000256" key="1">
    <source>
        <dbReference type="ARBA" id="ARBA00022722"/>
    </source>
</evidence>
<dbReference type="InterPro" id="IPR011604">
    <property type="entry name" value="PDDEXK-like_dom_sf"/>
</dbReference>
<keyword evidence="4 14" id="KW-0378">Hydrolase</keyword>
<dbReference type="SUPFAM" id="SSF52540">
    <property type="entry name" value="P-loop containing nucleoside triphosphate hydrolases"/>
    <property type="match status" value="1"/>
</dbReference>
<keyword evidence="9" id="KW-0234">DNA repair</keyword>
<organism evidence="17 18">
    <name type="scientific">candidate division WOR-3 bacterium</name>
    <dbReference type="NCBI Taxonomy" id="2052148"/>
    <lineage>
        <taxon>Bacteria</taxon>
        <taxon>Bacteria division WOR-3</taxon>
    </lineage>
</organism>
<dbReference type="GO" id="GO:0004527">
    <property type="term" value="F:exonuclease activity"/>
    <property type="evidence" value="ECO:0007669"/>
    <property type="project" value="UniProtKB-KW"/>
</dbReference>
<keyword evidence="3" id="KW-0227">DNA damage</keyword>
<proteinExistence type="predicted"/>
<dbReference type="Pfam" id="PF12705">
    <property type="entry name" value="PDDEXK_1"/>
    <property type="match status" value="1"/>
</dbReference>
<dbReference type="GO" id="GO:0005524">
    <property type="term" value="F:ATP binding"/>
    <property type="evidence" value="ECO:0007669"/>
    <property type="project" value="UniProtKB-UniRule"/>
</dbReference>
<evidence type="ECO:0000259" key="16">
    <source>
        <dbReference type="PROSITE" id="PS51217"/>
    </source>
</evidence>
<dbReference type="AlphaFoldDB" id="A0A9C9EMH7"/>
<dbReference type="Gene3D" id="3.40.50.300">
    <property type="entry name" value="P-loop containing nucleotide triphosphate hydrolases"/>
    <property type="match status" value="4"/>
</dbReference>
<comment type="catalytic activity">
    <reaction evidence="11">
        <text>Couples ATP hydrolysis with the unwinding of duplex DNA by translocating in the 3'-5' direction.</text>
        <dbReference type="EC" id="5.6.2.4"/>
    </reaction>
</comment>
<dbReference type="Pfam" id="PF13361">
    <property type="entry name" value="UvrD_C"/>
    <property type="match status" value="2"/>
</dbReference>
<evidence type="ECO:0000256" key="7">
    <source>
        <dbReference type="ARBA" id="ARBA00022840"/>
    </source>
</evidence>
<dbReference type="PROSITE" id="PS51217">
    <property type="entry name" value="UVRD_HELICASE_CTER"/>
    <property type="match status" value="1"/>
</dbReference>
<evidence type="ECO:0000313" key="18">
    <source>
        <dbReference type="Proteomes" id="UP000885826"/>
    </source>
</evidence>
<feature type="domain" description="UvrD-like helicase ATP-binding" evidence="15">
    <location>
        <begin position="1"/>
        <end position="370"/>
    </location>
</feature>
<dbReference type="InterPro" id="IPR038726">
    <property type="entry name" value="PDDEXK_AddAB-type"/>
</dbReference>
<keyword evidence="6" id="KW-0269">Exonuclease</keyword>
<evidence type="ECO:0000256" key="8">
    <source>
        <dbReference type="ARBA" id="ARBA00023125"/>
    </source>
</evidence>
<keyword evidence="8" id="KW-0238">DNA-binding</keyword>
<protein>
    <recommendedName>
        <fullName evidence="12">DNA 3'-5' helicase</fullName>
        <ecNumber evidence="12">5.6.2.4</ecNumber>
    </recommendedName>
</protein>
<evidence type="ECO:0000313" key="17">
    <source>
        <dbReference type="EMBL" id="HEC78512.1"/>
    </source>
</evidence>
<comment type="caution">
    <text evidence="14">Lacks conserved residue(s) required for the propagation of feature annotation.</text>
</comment>
<dbReference type="InterPro" id="IPR027417">
    <property type="entry name" value="P-loop_NTPase"/>
</dbReference>
<dbReference type="Gene3D" id="3.90.320.10">
    <property type="match status" value="1"/>
</dbReference>
<reference evidence="17" key="1">
    <citation type="journal article" date="2020" name="mSystems">
        <title>Genome- and Community-Level Interaction Insights into Carbon Utilization and Element Cycling Functions of Hydrothermarchaeota in Hydrothermal Sediment.</title>
        <authorList>
            <person name="Zhou Z."/>
            <person name="Liu Y."/>
            <person name="Xu W."/>
            <person name="Pan J."/>
            <person name="Luo Z.H."/>
            <person name="Li M."/>
        </authorList>
    </citation>
    <scope>NUCLEOTIDE SEQUENCE</scope>
    <source>
        <strain evidence="17">HyVt-388</strain>
    </source>
</reference>
<evidence type="ECO:0000256" key="11">
    <source>
        <dbReference type="ARBA" id="ARBA00034617"/>
    </source>
</evidence>
<evidence type="ECO:0000256" key="2">
    <source>
        <dbReference type="ARBA" id="ARBA00022741"/>
    </source>
</evidence>